<protein>
    <recommendedName>
        <fullName evidence="4">Transmembrane protein</fullName>
    </recommendedName>
</protein>
<feature type="transmembrane region" description="Helical" evidence="1">
    <location>
        <begin position="45"/>
        <end position="68"/>
    </location>
</feature>
<feature type="transmembrane region" description="Helical" evidence="1">
    <location>
        <begin position="84"/>
        <end position="104"/>
    </location>
</feature>
<comment type="caution">
    <text evidence="2">The sequence shown here is derived from an EMBL/GenBank/DDBJ whole genome shotgun (WGS) entry which is preliminary data.</text>
</comment>
<keyword evidence="1" id="KW-0472">Membrane</keyword>
<reference evidence="2 3" key="1">
    <citation type="submission" date="2024-04" db="EMBL/GenBank/DDBJ databases">
        <title>Tritrichomonas musculus Genome.</title>
        <authorList>
            <person name="Alves-Ferreira E."/>
            <person name="Grigg M."/>
            <person name="Lorenzi H."/>
            <person name="Galac M."/>
        </authorList>
    </citation>
    <scope>NUCLEOTIDE SEQUENCE [LARGE SCALE GENOMIC DNA]</scope>
    <source>
        <strain evidence="2 3">EAF2021</strain>
    </source>
</reference>
<name>A0ABR2JRF3_9EUKA</name>
<evidence type="ECO:0000313" key="3">
    <source>
        <dbReference type="Proteomes" id="UP001470230"/>
    </source>
</evidence>
<proteinExistence type="predicted"/>
<evidence type="ECO:0000313" key="2">
    <source>
        <dbReference type="EMBL" id="KAK8880802.1"/>
    </source>
</evidence>
<feature type="transmembrane region" description="Helical" evidence="1">
    <location>
        <begin position="124"/>
        <end position="148"/>
    </location>
</feature>
<accession>A0ABR2JRF3</accession>
<feature type="transmembrane region" description="Helical" evidence="1">
    <location>
        <begin position="213"/>
        <end position="234"/>
    </location>
</feature>
<keyword evidence="1" id="KW-1133">Transmembrane helix</keyword>
<gene>
    <name evidence="2" type="ORF">M9Y10_003492</name>
</gene>
<dbReference type="Proteomes" id="UP001470230">
    <property type="component" value="Unassembled WGS sequence"/>
</dbReference>
<dbReference type="EMBL" id="JAPFFF010000010">
    <property type="protein sequence ID" value="KAK8880802.1"/>
    <property type="molecule type" value="Genomic_DNA"/>
</dbReference>
<evidence type="ECO:0000256" key="1">
    <source>
        <dbReference type="SAM" id="Phobius"/>
    </source>
</evidence>
<sequence>MSQNDLNLREDLIEDEDHLESIPNELHQLFEDQTYKYFHSRQTKIFFYTCIALNSLDFVLLFIEYIILLKSNKYYYNLSLKSRIISMIIFFCISMLGLLLFILVNITGIYQHYKKYFYCTKSRLNYFGTMTLLLLLIDGALIVSNILAMRELLPSNCNDNEEICNFKYCLSTSDDSNQFAIDYHFNHLDKQECFKACALLINKSCRIFSPFSYIPVIFSSILFIFSLILIKIVCLTEEKEIK</sequence>
<keyword evidence="1" id="KW-0812">Transmembrane</keyword>
<keyword evidence="3" id="KW-1185">Reference proteome</keyword>
<evidence type="ECO:0008006" key="4">
    <source>
        <dbReference type="Google" id="ProtNLM"/>
    </source>
</evidence>
<organism evidence="2 3">
    <name type="scientific">Tritrichomonas musculus</name>
    <dbReference type="NCBI Taxonomy" id="1915356"/>
    <lineage>
        <taxon>Eukaryota</taxon>
        <taxon>Metamonada</taxon>
        <taxon>Parabasalia</taxon>
        <taxon>Tritrichomonadida</taxon>
        <taxon>Tritrichomonadidae</taxon>
        <taxon>Tritrichomonas</taxon>
    </lineage>
</organism>